<dbReference type="GO" id="GO:0046872">
    <property type="term" value="F:metal ion binding"/>
    <property type="evidence" value="ECO:0007669"/>
    <property type="project" value="UniProtKB-KW"/>
</dbReference>
<evidence type="ECO:0000313" key="7">
    <source>
        <dbReference type="EMBL" id="SIQ98636.1"/>
    </source>
</evidence>
<sequence>MRLANRIALILGAGVAFATPVAFASAASPSEHARAAAALADIKIAITTIMAAENGTTSGPADYVQAAQSAINALVGSKDPAFDPHVPNPGDATGSMGQVNALLDQTATPPYVPALHGVQINELAAVAYLQEAVKARGLNAFQTASSSALENLEVAEGRTSQYDVLGGMLGAIANTTLAVPDGAPTADGCAAPKAVGYGIHHGWLVWHAVKPGALSIPATGTASVKKENGMLVLYTAAAPMVQHHCATHAAAAAVVRPVAYTPPVKRPTLLIEAAAHTAASAALYTAAQAASGKAVFATNCASCHGANLQGVAAPAIAGTEFLKTATSNKYTVSILNTIVTQNMPLNNPGSLKPAEYASVMAYLLASNCYPAGKTPFPTSPGANFGTAIVGVQAHPAGTPDKLGVCPVN</sequence>
<dbReference type="OrthoDB" id="7255288at2"/>
<evidence type="ECO:0000259" key="6">
    <source>
        <dbReference type="PROSITE" id="PS51007"/>
    </source>
</evidence>
<name>A0A8G2FEH5_ACIRU</name>
<reference evidence="7 8" key="1">
    <citation type="submission" date="2017-01" db="EMBL/GenBank/DDBJ databases">
        <authorList>
            <person name="Varghese N."/>
            <person name="Submissions S."/>
        </authorList>
    </citation>
    <scope>NUCLEOTIDE SEQUENCE [LARGE SCALE GENOMIC DNA]</scope>
    <source>
        <strain evidence="7 8">ATCC 35905</strain>
    </source>
</reference>
<feature type="domain" description="Cytochrome c" evidence="6">
    <location>
        <begin position="287"/>
        <end position="367"/>
    </location>
</feature>
<keyword evidence="5" id="KW-0732">Signal</keyword>
<evidence type="ECO:0000256" key="2">
    <source>
        <dbReference type="ARBA" id="ARBA00022723"/>
    </source>
</evidence>
<gene>
    <name evidence="7" type="ORF">SAMN05421828_1139</name>
</gene>
<dbReference type="InterPro" id="IPR036909">
    <property type="entry name" value="Cyt_c-like_dom_sf"/>
</dbReference>
<feature type="signal peptide" evidence="5">
    <location>
        <begin position="1"/>
        <end position="18"/>
    </location>
</feature>
<keyword evidence="3 4" id="KW-0408">Iron</keyword>
<protein>
    <submittedName>
        <fullName evidence="7">Cytochrome C oxidase, cbb3-type, subunit III</fullName>
    </submittedName>
</protein>
<dbReference type="AlphaFoldDB" id="A0A8G2FEH5"/>
<evidence type="ECO:0000256" key="5">
    <source>
        <dbReference type="SAM" id="SignalP"/>
    </source>
</evidence>
<evidence type="ECO:0000313" key="8">
    <source>
        <dbReference type="Proteomes" id="UP000186308"/>
    </source>
</evidence>
<organism evidence="7 8">
    <name type="scientific">Acidiphilium rubrum</name>
    <dbReference type="NCBI Taxonomy" id="526"/>
    <lineage>
        <taxon>Bacteria</taxon>
        <taxon>Pseudomonadati</taxon>
        <taxon>Pseudomonadota</taxon>
        <taxon>Alphaproteobacteria</taxon>
        <taxon>Acetobacterales</taxon>
        <taxon>Acidocellaceae</taxon>
        <taxon>Acidiphilium</taxon>
    </lineage>
</organism>
<dbReference type="SUPFAM" id="SSF46626">
    <property type="entry name" value="Cytochrome c"/>
    <property type="match status" value="1"/>
</dbReference>
<accession>A0A8G2FEH5</accession>
<comment type="caution">
    <text evidence="7">The sequence shown here is derived from an EMBL/GenBank/DDBJ whole genome shotgun (WGS) entry which is preliminary data.</text>
</comment>
<feature type="chain" id="PRO_5034395392" evidence="5">
    <location>
        <begin position="19"/>
        <end position="408"/>
    </location>
</feature>
<dbReference type="EMBL" id="FTNE01000013">
    <property type="protein sequence ID" value="SIQ98636.1"/>
    <property type="molecule type" value="Genomic_DNA"/>
</dbReference>
<dbReference type="PROSITE" id="PS51007">
    <property type="entry name" value="CYTC"/>
    <property type="match status" value="1"/>
</dbReference>
<dbReference type="RefSeq" id="WP_051657546.1">
    <property type="nucleotide sequence ID" value="NZ_FTNE01000013.1"/>
</dbReference>
<proteinExistence type="predicted"/>
<evidence type="ECO:0000256" key="1">
    <source>
        <dbReference type="ARBA" id="ARBA00022617"/>
    </source>
</evidence>
<dbReference type="PANTHER" id="PTHR35008:SF8">
    <property type="entry name" value="ALCOHOL DEHYDROGENASE CYTOCHROME C SUBUNIT"/>
    <property type="match status" value="1"/>
</dbReference>
<dbReference type="PANTHER" id="PTHR35008">
    <property type="entry name" value="BLL4482 PROTEIN-RELATED"/>
    <property type="match status" value="1"/>
</dbReference>
<dbReference type="Pfam" id="PF00034">
    <property type="entry name" value="Cytochrom_C"/>
    <property type="match status" value="1"/>
</dbReference>
<keyword evidence="2 4" id="KW-0479">Metal-binding</keyword>
<evidence type="ECO:0000256" key="4">
    <source>
        <dbReference type="PROSITE-ProRule" id="PRU00433"/>
    </source>
</evidence>
<evidence type="ECO:0000256" key="3">
    <source>
        <dbReference type="ARBA" id="ARBA00023004"/>
    </source>
</evidence>
<dbReference type="Proteomes" id="UP000186308">
    <property type="component" value="Unassembled WGS sequence"/>
</dbReference>
<keyword evidence="8" id="KW-1185">Reference proteome</keyword>
<dbReference type="InterPro" id="IPR009056">
    <property type="entry name" value="Cyt_c-like_dom"/>
</dbReference>
<dbReference type="GO" id="GO:0020037">
    <property type="term" value="F:heme binding"/>
    <property type="evidence" value="ECO:0007669"/>
    <property type="project" value="InterPro"/>
</dbReference>
<dbReference type="InterPro" id="IPR051459">
    <property type="entry name" value="Cytochrome_c-type_DH"/>
</dbReference>
<dbReference type="GO" id="GO:0009055">
    <property type="term" value="F:electron transfer activity"/>
    <property type="evidence" value="ECO:0007669"/>
    <property type="project" value="InterPro"/>
</dbReference>
<dbReference type="Gene3D" id="1.10.760.10">
    <property type="entry name" value="Cytochrome c-like domain"/>
    <property type="match status" value="1"/>
</dbReference>
<keyword evidence="1 4" id="KW-0349">Heme</keyword>